<evidence type="ECO:0000256" key="1">
    <source>
        <dbReference type="SAM" id="MobiDB-lite"/>
    </source>
</evidence>
<accession>A0A6C2U2V4</accession>
<feature type="compositionally biased region" description="Pro residues" evidence="1">
    <location>
        <begin position="19"/>
        <end position="29"/>
    </location>
</feature>
<keyword evidence="3" id="KW-1185">Reference proteome</keyword>
<proteinExistence type="predicted"/>
<dbReference type="EMBL" id="CAAHFG010000001">
    <property type="protein sequence ID" value="VGO13901.1"/>
    <property type="molecule type" value="Genomic_DNA"/>
</dbReference>
<organism evidence="2 3">
    <name type="scientific">Pontiella desulfatans</name>
    <dbReference type="NCBI Taxonomy" id="2750659"/>
    <lineage>
        <taxon>Bacteria</taxon>
        <taxon>Pseudomonadati</taxon>
        <taxon>Kiritimatiellota</taxon>
        <taxon>Kiritimatiellia</taxon>
        <taxon>Kiritimatiellales</taxon>
        <taxon>Pontiellaceae</taxon>
        <taxon>Pontiella</taxon>
    </lineage>
</organism>
<evidence type="ECO:0000313" key="2">
    <source>
        <dbReference type="EMBL" id="VGO13901.1"/>
    </source>
</evidence>
<reference evidence="2 3" key="1">
    <citation type="submission" date="2019-04" db="EMBL/GenBank/DDBJ databases">
        <authorList>
            <person name="Van Vliet M D."/>
        </authorList>
    </citation>
    <scope>NUCLEOTIDE SEQUENCE [LARGE SCALE GENOMIC DNA]</scope>
    <source>
        <strain evidence="2 3">F1</strain>
    </source>
</reference>
<feature type="region of interest" description="Disordered" evidence="1">
    <location>
        <begin position="14"/>
        <end position="45"/>
    </location>
</feature>
<name>A0A6C2U2V4_PONDE</name>
<evidence type="ECO:0000313" key="3">
    <source>
        <dbReference type="Proteomes" id="UP000366872"/>
    </source>
</evidence>
<sequence length="189" mass="21202">MGLADILRWVANRLDPNRNQPPPAMPRPAPGNQHQAGGGAFHVPPGMHTVLTEDQQATVDGVQNLEYHRRTLHMKDGNNGKYRAFQKNSQILGGCGCVSSSPMDVAFLSQVTGLPVCKDCEKQINRMRAMTRNEESTCNHKVAIHELRRVPGHGYMCPYCLVEFQKEARKRRLLGIVTFFIRPLMKLPS</sequence>
<dbReference type="RefSeq" id="WP_136079434.1">
    <property type="nucleotide sequence ID" value="NZ_CAAHFG010000001.1"/>
</dbReference>
<gene>
    <name evidence="2" type="ORF">PDESU_02458</name>
</gene>
<dbReference type="Proteomes" id="UP000366872">
    <property type="component" value="Unassembled WGS sequence"/>
</dbReference>
<dbReference type="AlphaFoldDB" id="A0A6C2U2V4"/>
<protein>
    <submittedName>
        <fullName evidence="2">Uncharacterized protein</fullName>
    </submittedName>
</protein>